<evidence type="ECO:0000313" key="1">
    <source>
        <dbReference type="EMBL" id="KAJ1968914.1"/>
    </source>
</evidence>
<gene>
    <name evidence="1" type="ORF">IWQ62_000950</name>
</gene>
<dbReference type="Pfam" id="PF15003">
    <property type="entry name" value="HAUS2"/>
    <property type="match status" value="1"/>
</dbReference>
<keyword evidence="2" id="KW-1185">Reference proteome</keyword>
<organism evidence="1 2">
    <name type="scientific">Dispira parvispora</name>
    <dbReference type="NCBI Taxonomy" id="1520584"/>
    <lineage>
        <taxon>Eukaryota</taxon>
        <taxon>Fungi</taxon>
        <taxon>Fungi incertae sedis</taxon>
        <taxon>Zoopagomycota</taxon>
        <taxon>Kickxellomycotina</taxon>
        <taxon>Dimargaritomycetes</taxon>
        <taxon>Dimargaritales</taxon>
        <taxon>Dimargaritaceae</taxon>
        <taxon>Dispira</taxon>
    </lineage>
</organism>
<dbReference type="GO" id="GO:0051225">
    <property type="term" value="P:spindle assembly"/>
    <property type="evidence" value="ECO:0007669"/>
    <property type="project" value="InterPro"/>
</dbReference>
<dbReference type="EMBL" id="JANBPY010000119">
    <property type="protein sequence ID" value="KAJ1968914.1"/>
    <property type="molecule type" value="Genomic_DNA"/>
</dbReference>
<protein>
    <submittedName>
        <fullName evidence="1">Uncharacterized protein</fullName>
    </submittedName>
</protein>
<proteinExistence type="predicted"/>
<dbReference type="InterPro" id="IPR028346">
    <property type="entry name" value="HAUS2"/>
</dbReference>
<dbReference type="OrthoDB" id="5632885at2759"/>
<dbReference type="GO" id="GO:0031023">
    <property type="term" value="P:microtubule organizing center organization"/>
    <property type="evidence" value="ECO:0007669"/>
    <property type="project" value="InterPro"/>
</dbReference>
<reference evidence="1" key="1">
    <citation type="submission" date="2022-07" db="EMBL/GenBank/DDBJ databases">
        <title>Phylogenomic reconstructions and comparative analyses of Kickxellomycotina fungi.</title>
        <authorList>
            <person name="Reynolds N.K."/>
            <person name="Stajich J.E."/>
            <person name="Barry K."/>
            <person name="Grigoriev I.V."/>
            <person name="Crous P."/>
            <person name="Smith M.E."/>
        </authorList>
    </citation>
    <scope>NUCLEOTIDE SEQUENCE</scope>
    <source>
        <strain evidence="1">RSA 1196</strain>
    </source>
</reference>
<comment type="caution">
    <text evidence="1">The sequence shown here is derived from an EMBL/GenBank/DDBJ whole genome shotgun (WGS) entry which is preliminary data.</text>
</comment>
<dbReference type="AlphaFoldDB" id="A0A9W8AUS1"/>
<accession>A0A9W8AUS1</accession>
<evidence type="ECO:0000313" key="2">
    <source>
        <dbReference type="Proteomes" id="UP001150925"/>
    </source>
</evidence>
<sequence length="190" mass="20847">MPSPISNPYITVLDNAQSLGLTPQYSSIEDSEVPLTAPHVTIVQEIADSVQRVSDIIDAQSEVASKLAQFQSHLDCVVAQRARVSSELQQPYHGEHIKLPMAYHADFVTLVKKLLHFIQHTHNTLLGVKALDQAAVDEPRLAAGLTLMNQTLLSCNQYLDNLLEYSALLCSQSPQANTSPSVDSRTCEPE</sequence>
<name>A0A9W8AUS1_9FUNG</name>
<dbReference type="Proteomes" id="UP001150925">
    <property type="component" value="Unassembled WGS sequence"/>
</dbReference>